<dbReference type="Pfam" id="PF00912">
    <property type="entry name" value="Transgly"/>
    <property type="match status" value="1"/>
</dbReference>
<proteinExistence type="predicted"/>
<protein>
    <submittedName>
        <fullName evidence="3">Transgly</fullName>
    </submittedName>
</protein>
<dbReference type="InterPro" id="IPR023346">
    <property type="entry name" value="Lysozyme-like_dom_sf"/>
</dbReference>
<reference evidence="3" key="1">
    <citation type="journal article" date="2013" name="Environ. Microbiol.">
        <title>Seasonally variable intestinal metagenomes of the red palm weevil (Rhynchophorus ferrugineus).</title>
        <authorList>
            <person name="Jia S."/>
            <person name="Zhang X."/>
            <person name="Zhang G."/>
            <person name="Yin A."/>
            <person name="Zhang S."/>
            <person name="Li F."/>
            <person name="Wang L."/>
            <person name="Zhao D."/>
            <person name="Yun Q."/>
            <person name="Tala"/>
            <person name="Wang J."/>
            <person name="Sun G."/>
            <person name="Baabdullah M."/>
            <person name="Yu X."/>
            <person name="Hu S."/>
            <person name="Al-Mssallem I.S."/>
            <person name="Yu J."/>
        </authorList>
    </citation>
    <scope>NUCLEOTIDE SEQUENCE</scope>
</reference>
<feature type="non-terminal residue" evidence="3">
    <location>
        <position position="153"/>
    </location>
</feature>
<dbReference type="InterPro" id="IPR001264">
    <property type="entry name" value="Glyco_trans_51"/>
</dbReference>
<dbReference type="PANTHER" id="PTHR32282:SF33">
    <property type="entry name" value="PEPTIDOGLYCAN GLYCOSYLTRANSFERASE"/>
    <property type="match status" value="1"/>
</dbReference>
<evidence type="ECO:0000256" key="1">
    <source>
        <dbReference type="ARBA" id="ARBA00022679"/>
    </source>
</evidence>
<evidence type="ECO:0000313" key="3">
    <source>
        <dbReference type="EMBL" id="AIA89831.1"/>
    </source>
</evidence>
<name>A0A060CAT3_9MICC</name>
<dbReference type="InterPro" id="IPR050396">
    <property type="entry name" value="Glycosyltr_51/Transpeptidase"/>
</dbReference>
<dbReference type="SUPFAM" id="SSF53955">
    <property type="entry name" value="Lysozyme-like"/>
    <property type="match status" value="1"/>
</dbReference>
<dbReference type="GO" id="GO:0008955">
    <property type="term" value="F:peptidoglycan glycosyltransferase activity"/>
    <property type="evidence" value="ECO:0007669"/>
    <property type="project" value="TreeGrafter"/>
</dbReference>
<dbReference type="InterPro" id="IPR036950">
    <property type="entry name" value="PBP_transglycosylase"/>
</dbReference>
<sequence length="153" mass="16925">MDTEDVRFWTRTGIDDTGITRAAVKNLLGGHEGASTITMQLVQNLRQTVASYDNDDEAYQRAQASTLAGKLQEIKYSLEYEKKHSKKEILESYLNTVYFGNTYYGLGAAAQGYFSVDAKDLTIPQAALIAGLVQSPEAYNPVNHPEAAKARRD</sequence>
<dbReference type="GO" id="GO:0030288">
    <property type="term" value="C:outer membrane-bounded periplasmic space"/>
    <property type="evidence" value="ECO:0007669"/>
    <property type="project" value="TreeGrafter"/>
</dbReference>
<dbReference type="AlphaFoldDB" id="A0A060CAT3"/>
<evidence type="ECO:0000259" key="2">
    <source>
        <dbReference type="Pfam" id="PF00912"/>
    </source>
</evidence>
<dbReference type="Gene3D" id="1.10.3810.10">
    <property type="entry name" value="Biosynthetic peptidoglycan transglycosylase-like"/>
    <property type="match status" value="1"/>
</dbReference>
<dbReference type="GO" id="GO:0009252">
    <property type="term" value="P:peptidoglycan biosynthetic process"/>
    <property type="evidence" value="ECO:0007669"/>
    <property type="project" value="TreeGrafter"/>
</dbReference>
<keyword evidence="1" id="KW-0808">Transferase</keyword>
<feature type="domain" description="Glycosyl transferase family 51" evidence="2">
    <location>
        <begin position="2"/>
        <end position="152"/>
    </location>
</feature>
<dbReference type="PANTHER" id="PTHR32282">
    <property type="entry name" value="BINDING PROTEIN TRANSPEPTIDASE, PUTATIVE-RELATED"/>
    <property type="match status" value="1"/>
</dbReference>
<accession>A0A060CAT3</accession>
<organism evidence="3">
    <name type="scientific">uncultured Arthrobacter sp</name>
    <dbReference type="NCBI Taxonomy" id="114050"/>
    <lineage>
        <taxon>Bacteria</taxon>
        <taxon>Bacillati</taxon>
        <taxon>Actinomycetota</taxon>
        <taxon>Actinomycetes</taxon>
        <taxon>Micrococcales</taxon>
        <taxon>Micrococcaceae</taxon>
        <taxon>Arthrobacter</taxon>
        <taxon>environmental samples</taxon>
    </lineage>
</organism>
<dbReference type="EMBL" id="KF122535">
    <property type="protein sequence ID" value="AIA89831.1"/>
    <property type="molecule type" value="Genomic_DNA"/>
</dbReference>